<evidence type="ECO:0000313" key="3">
    <source>
        <dbReference type="EMBL" id="ACL24000.1"/>
    </source>
</evidence>
<dbReference type="Pfam" id="PF01145">
    <property type="entry name" value="Band_7"/>
    <property type="match status" value="1"/>
</dbReference>
<feature type="transmembrane region" description="Helical" evidence="1">
    <location>
        <begin position="101"/>
        <end position="120"/>
    </location>
</feature>
<evidence type="ECO:0000259" key="2">
    <source>
        <dbReference type="Pfam" id="PF01145"/>
    </source>
</evidence>
<dbReference type="AlphaFoldDB" id="B8G743"/>
<feature type="transmembrane region" description="Helical" evidence="1">
    <location>
        <begin position="50"/>
        <end position="74"/>
    </location>
</feature>
<keyword evidence="4" id="KW-1185">Reference proteome</keyword>
<proteinExistence type="predicted"/>
<dbReference type="Proteomes" id="UP000002508">
    <property type="component" value="Chromosome"/>
</dbReference>
<feature type="domain" description="Band 7" evidence="2">
    <location>
        <begin position="158"/>
        <end position="287"/>
    </location>
</feature>
<reference evidence="3" key="1">
    <citation type="submission" date="2008-12" db="EMBL/GenBank/DDBJ databases">
        <title>Complete sequence of Chloroflexus aggregans DSM 9485.</title>
        <authorList>
            <consortium name="US DOE Joint Genome Institute"/>
            <person name="Lucas S."/>
            <person name="Copeland A."/>
            <person name="Lapidus A."/>
            <person name="Glavina del Rio T."/>
            <person name="Dalin E."/>
            <person name="Tice H."/>
            <person name="Pitluck S."/>
            <person name="Foster B."/>
            <person name="Larimer F."/>
            <person name="Land M."/>
            <person name="Hauser L."/>
            <person name="Kyrpides N."/>
            <person name="Mikhailova N."/>
            <person name="Bryant D."/>
            <person name="Richardson P."/>
        </authorList>
    </citation>
    <scope>NUCLEOTIDE SEQUENCE</scope>
    <source>
        <strain evidence="3">DSM 9485</strain>
    </source>
</reference>
<evidence type="ECO:0000313" key="4">
    <source>
        <dbReference type="Proteomes" id="UP000002508"/>
    </source>
</evidence>
<gene>
    <name evidence="3" type="ordered locus">Cagg_1087</name>
</gene>
<dbReference type="STRING" id="326427.Cagg_1087"/>
<sequence length="454" mass="52071">MKTTKKFFGIFPKILFFPVLFVIMALPQLLSKSPSPFFRSIKQLLESQSIFTILLIVFGILLLIVLIAVVAVLTDDEWKENMKRKVDTTEAVKRERGGNGIYTDPIPFIWIFSVLTYVYVETGKECAIVDGERIIETKQWITKSFFHDAVIRYVLLEPPPLIMTIENVRTQDDLYLTADISVTYRVRDPLAIIKKADPLKILQEHVKSQCTNLIGRLDYYTIADKKAKYENEICAAIQRESILPLFEITSVHLEMKLAVDPRNVEKIEELKRQQKEKDLLVEDRQKERDHAREIDKAKIGAGLTIIKETAEIAKGRSESTKEYIDSLGPRAILSMIGTPYHNLESAPNLPMLTEATERSRYEREKPELDNLQENGVIKNYESRWSKDGNFCGVVIEVDDGQIHILSPSYPDIAPTIQFISRSGQTYEWPIEKWNANMTIVHVITIALSKIKLLQ</sequence>
<dbReference type="HOGENOM" id="CLU_602305_0_0_0"/>
<feature type="transmembrane region" description="Helical" evidence="1">
    <location>
        <begin position="7"/>
        <end position="30"/>
    </location>
</feature>
<dbReference type="eggNOG" id="COG0330">
    <property type="taxonomic scope" value="Bacteria"/>
</dbReference>
<protein>
    <recommendedName>
        <fullName evidence="2">Band 7 domain-containing protein</fullName>
    </recommendedName>
</protein>
<dbReference type="SUPFAM" id="SSF117892">
    <property type="entry name" value="Band 7/SPFH domain"/>
    <property type="match status" value="1"/>
</dbReference>
<accession>B8G743</accession>
<name>B8G743_CHLAD</name>
<keyword evidence="1" id="KW-0472">Membrane</keyword>
<keyword evidence="1" id="KW-0812">Transmembrane</keyword>
<evidence type="ECO:0000256" key="1">
    <source>
        <dbReference type="SAM" id="Phobius"/>
    </source>
</evidence>
<dbReference type="InterPro" id="IPR001107">
    <property type="entry name" value="Band_7"/>
</dbReference>
<keyword evidence="1" id="KW-1133">Transmembrane helix</keyword>
<organism evidence="3 4">
    <name type="scientific">Chloroflexus aggregans (strain MD-66 / DSM 9485)</name>
    <dbReference type="NCBI Taxonomy" id="326427"/>
    <lineage>
        <taxon>Bacteria</taxon>
        <taxon>Bacillati</taxon>
        <taxon>Chloroflexota</taxon>
        <taxon>Chloroflexia</taxon>
        <taxon>Chloroflexales</taxon>
        <taxon>Chloroflexineae</taxon>
        <taxon>Chloroflexaceae</taxon>
        <taxon>Chloroflexus</taxon>
    </lineage>
</organism>
<dbReference type="InterPro" id="IPR036013">
    <property type="entry name" value="Band_7/SPFH_dom_sf"/>
</dbReference>
<dbReference type="RefSeq" id="WP_012616364.1">
    <property type="nucleotide sequence ID" value="NC_011831.1"/>
</dbReference>
<dbReference type="KEGG" id="cag:Cagg_1087"/>
<dbReference type="EMBL" id="CP001337">
    <property type="protein sequence ID" value="ACL24000.1"/>
    <property type="molecule type" value="Genomic_DNA"/>
</dbReference>